<protein>
    <submittedName>
        <fullName evidence="1">Putative transglutaminase-like cysteine proteinase</fullName>
    </submittedName>
</protein>
<proteinExistence type="predicted"/>
<reference evidence="1 2" key="1">
    <citation type="submission" date="2020-08" db="EMBL/GenBank/DDBJ databases">
        <title>Genomic Encyclopedia of Type Strains, Phase IV (KMG-IV): sequencing the most valuable type-strain genomes for metagenomic binning, comparative biology and taxonomic classification.</title>
        <authorList>
            <person name="Goeker M."/>
        </authorList>
    </citation>
    <scope>NUCLEOTIDE SEQUENCE [LARGE SCALE GENOMIC DNA]</scope>
    <source>
        <strain evidence="1 2">DSM 28760</strain>
    </source>
</reference>
<dbReference type="EMBL" id="JACICC010000002">
    <property type="protein sequence ID" value="MBB3809221.1"/>
    <property type="molecule type" value="Genomic_DNA"/>
</dbReference>
<evidence type="ECO:0000313" key="2">
    <source>
        <dbReference type="Proteomes" id="UP000537592"/>
    </source>
</evidence>
<gene>
    <name evidence="1" type="ORF">FHS81_001291</name>
</gene>
<keyword evidence="2" id="KW-1185">Reference proteome</keyword>
<dbReference type="PANTHER" id="PTHR39327:SF1">
    <property type="entry name" value="BLR5470 PROTEIN"/>
    <property type="match status" value="1"/>
</dbReference>
<accession>A0A7W5Z431</accession>
<dbReference type="Proteomes" id="UP000537592">
    <property type="component" value="Unassembled WGS sequence"/>
</dbReference>
<sequence>MSSAPFSAVAIMIGFAALLLGTLDAGVARARPSAIVLPVAATTQEAWQKETGLTAHPIGWENFCGKNPATCRERDDRHGIIALDAASWALILKTNIDVNAAITPMSDEEQWGVAESWDFPDSGYGDCEDYVLLKRRLLHRAGLPLAALMITVVRDLEGAGHAVLTVRTDRGDFILDNKRNRVLLWSETGYGYIKRQANLNPMRWVSLGPAAPGMAATAAR</sequence>
<dbReference type="RefSeq" id="WP_343052434.1">
    <property type="nucleotide sequence ID" value="NZ_JACICC010000002.1"/>
</dbReference>
<evidence type="ECO:0000313" key="1">
    <source>
        <dbReference type="EMBL" id="MBB3809221.1"/>
    </source>
</evidence>
<name>A0A7W5Z431_9HYPH</name>
<organism evidence="1 2">
    <name type="scientific">Pseudochelatococcus contaminans</name>
    <dbReference type="NCBI Taxonomy" id="1538103"/>
    <lineage>
        <taxon>Bacteria</taxon>
        <taxon>Pseudomonadati</taxon>
        <taxon>Pseudomonadota</taxon>
        <taxon>Alphaproteobacteria</taxon>
        <taxon>Hyphomicrobiales</taxon>
        <taxon>Chelatococcaceae</taxon>
        <taxon>Pseudochelatococcus</taxon>
    </lineage>
</organism>
<dbReference type="InterPro" id="IPR010319">
    <property type="entry name" value="Transglutaminase-like_Cys_pept"/>
</dbReference>
<dbReference type="AlphaFoldDB" id="A0A7W5Z431"/>
<comment type="caution">
    <text evidence="1">The sequence shown here is derived from an EMBL/GenBank/DDBJ whole genome shotgun (WGS) entry which is preliminary data.</text>
</comment>
<dbReference type="Gene3D" id="3.10.620.30">
    <property type="match status" value="1"/>
</dbReference>
<dbReference type="PANTHER" id="PTHR39327">
    <property type="match status" value="1"/>
</dbReference>
<dbReference type="Pfam" id="PF06035">
    <property type="entry name" value="Peptidase_C93"/>
    <property type="match status" value="1"/>
</dbReference>